<dbReference type="Proteomes" id="UP000271974">
    <property type="component" value="Unassembled WGS sequence"/>
</dbReference>
<feature type="compositionally biased region" description="Polar residues" evidence="12">
    <location>
        <begin position="235"/>
        <end position="245"/>
    </location>
</feature>
<comment type="subcellular location">
    <subcellularLocation>
        <location evidence="2">Nucleus</location>
    </subcellularLocation>
</comment>
<feature type="domain" description="C2H2-type" evidence="13">
    <location>
        <begin position="540"/>
        <end position="567"/>
    </location>
</feature>
<feature type="domain" description="C2H2-type" evidence="13">
    <location>
        <begin position="484"/>
        <end position="511"/>
    </location>
</feature>
<evidence type="ECO:0000256" key="4">
    <source>
        <dbReference type="ARBA" id="ARBA00022737"/>
    </source>
</evidence>
<name>A0A433TX76_ELYCH</name>
<dbReference type="FunFam" id="3.30.160.60:FF:000744">
    <property type="entry name" value="zinc finger E-box-binding homeobox 1"/>
    <property type="match status" value="1"/>
</dbReference>
<keyword evidence="4" id="KW-0677">Repeat</keyword>
<feature type="region of interest" description="Disordered" evidence="12">
    <location>
        <begin position="104"/>
        <end position="128"/>
    </location>
</feature>
<keyword evidence="7" id="KW-0805">Transcription regulation</keyword>
<feature type="region of interest" description="Disordered" evidence="12">
    <location>
        <begin position="309"/>
        <end position="328"/>
    </location>
</feature>
<dbReference type="Gene3D" id="3.30.160.60">
    <property type="entry name" value="Classic Zinc Finger"/>
    <property type="match status" value="10"/>
</dbReference>
<dbReference type="OrthoDB" id="9873027at2759"/>
<feature type="domain" description="C2H2-type" evidence="13">
    <location>
        <begin position="400"/>
        <end position="427"/>
    </location>
</feature>
<gene>
    <name evidence="14" type="ORF">EGW08_006035</name>
</gene>
<dbReference type="SMART" id="SM00355">
    <property type="entry name" value="ZnF_C2H2"/>
    <property type="match status" value="10"/>
</dbReference>
<evidence type="ECO:0000256" key="6">
    <source>
        <dbReference type="ARBA" id="ARBA00022833"/>
    </source>
</evidence>
<feature type="compositionally biased region" description="Low complexity" evidence="12">
    <location>
        <begin position="271"/>
        <end position="281"/>
    </location>
</feature>
<dbReference type="InterPro" id="IPR036236">
    <property type="entry name" value="Znf_C2H2_sf"/>
</dbReference>
<keyword evidence="6" id="KW-0862">Zinc</keyword>
<feature type="domain" description="C2H2-type" evidence="13">
    <location>
        <begin position="512"/>
        <end position="539"/>
    </location>
</feature>
<keyword evidence="15" id="KW-1185">Reference proteome</keyword>
<comment type="caution">
    <text evidence="14">The sequence shown here is derived from an EMBL/GenBank/DDBJ whole genome shotgun (WGS) entry which is preliminary data.</text>
</comment>
<dbReference type="FunFam" id="3.30.160.60:FF:000322">
    <property type="entry name" value="GDNF-inducible zinc finger protein 1"/>
    <property type="match status" value="1"/>
</dbReference>
<keyword evidence="10" id="KW-0539">Nucleus</keyword>
<evidence type="ECO:0000313" key="15">
    <source>
        <dbReference type="Proteomes" id="UP000271974"/>
    </source>
</evidence>
<dbReference type="PROSITE" id="PS00028">
    <property type="entry name" value="ZINC_FINGER_C2H2_1"/>
    <property type="match status" value="10"/>
</dbReference>
<dbReference type="FunFam" id="3.30.160.60:FF:002343">
    <property type="entry name" value="Zinc finger protein 33A"/>
    <property type="match status" value="1"/>
</dbReference>
<feature type="region of interest" description="Disordered" evidence="12">
    <location>
        <begin position="153"/>
        <end position="213"/>
    </location>
</feature>
<evidence type="ECO:0000256" key="10">
    <source>
        <dbReference type="ARBA" id="ARBA00023242"/>
    </source>
</evidence>
<reference evidence="14 15" key="1">
    <citation type="submission" date="2019-01" db="EMBL/GenBank/DDBJ databases">
        <title>A draft genome assembly of the solar-powered sea slug Elysia chlorotica.</title>
        <authorList>
            <person name="Cai H."/>
            <person name="Li Q."/>
            <person name="Fang X."/>
            <person name="Li J."/>
            <person name="Curtis N.E."/>
            <person name="Altenburger A."/>
            <person name="Shibata T."/>
            <person name="Feng M."/>
            <person name="Maeda T."/>
            <person name="Schwartz J.A."/>
            <person name="Shigenobu S."/>
            <person name="Lundholm N."/>
            <person name="Nishiyama T."/>
            <person name="Yang H."/>
            <person name="Hasebe M."/>
            <person name="Li S."/>
            <person name="Pierce S.K."/>
            <person name="Wang J."/>
        </authorList>
    </citation>
    <scope>NUCLEOTIDE SEQUENCE [LARGE SCALE GENOMIC DNA]</scope>
    <source>
        <strain evidence="14">EC2010</strain>
        <tissue evidence="14">Whole organism of an adult</tissue>
    </source>
</reference>
<keyword evidence="9" id="KW-0804">Transcription</keyword>
<dbReference type="FunFam" id="3.30.160.60:FF:000045">
    <property type="entry name" value="ZFP69 zinc finger protein B"/>
    <property type="match status" value="1"/>
</dbReference>
<evidence type="ECO:0000256" key="9">
    <source>
        <dbReference type="ARBA" id="ARBA00023163"/>
    </source>
</evidence>
<evidence type="ECO:0000256" key="5">
    <source>
        <dbReference type="ARBA" id="ARBA00022771"/>
    </source>
</evidence>
<dbReference type="EMBL" id="RQTK01000147">
    <property type="protein sequence ID" value="RUS86189.1"/>
    <property type="molecule type" value="Genomic_DNA"/>
</dbReference>
<dbReference type="STRING" id="188477.A0A433TX76"/>
<feature type="domain" description="C2H2-type" evidence="13">
    <location>
        <begin position="428"/>
        <end position="455"/>
    </location>
</feature>
<comment type="function">
    <text evidence="1">May be involved in transcriptional regulation.</text>
</comment>
<feature type="region of interest" description="Disordered" evidence="12">
    <location>
        <begin position="235"/>
        <end position="296"/>
    </location>
</feature>
<dbReference type="FunFam" id="3.30.160.60:FF:001049">
    <property type="entry name" value="zinc finger protein 319"/>
    <property type="match status" value="1"/>
</dbReference>
<sequence>MGINRHKQQEAQEPPRIQRRNQQLGQDQTQIKKKNSNEAASNMTPGPNEKQKSVSETKSRDKVGQFIERSDAPISVDNVPSAIDSALAQTLPLMVVDTALESKQAELKAESHEEDQKPEVKSEQLEITAKTRCQPTLVETEIDDVKPNIESVESLSVPPKRQSVRGGDKSTCVSRNKRPKTGDHLDVSGPSAAPSIRGQRAVGSRLSHGKPVQSQILPATSLVGWSEIDTSDLSSDHSQLLTQPRNADELSQAGSGRDRVKILSDGDKPSGESSEGVDSGSCLTEGSGKQPKRRKTACNMERLESCSHQNKSVSREISGGVKNNNLKEDQTSQGKEIKTCQTEFTCDICGKSFLKKKYLKVHLQRHSTEKDFECSLCGKRFTTKQNLQQHGMSHSEEKPFACKLCNKAYKQKRHLERHMLAHTGIKLFECPTCDRAFKEASELMKHKQLHTGEKPYQCDICRKRFRGREVLKGHLRAHVGEKPYVCEICGKGFRRYGERKQHNKVHTGARPYSCDLCGKTFARLNHIQVHVLVHSGAKPFKCDTCGKGFSQKSILTVHRKLHVKDRPFECGICGRSYREVAGLLQHMRKHTGEKPFECVDCGRTFAYLSSLYHHKRRDHKTEAKPS</sequence>
<feature type="compositionally biased region" description="Basic and acidic residues" evidence="12">
    <location>
        <begin position="104"/>
        <end position="124"/>
    </location>
</feature>
<evidence type="ECO:0000256" key="7">
    <source>
        <dbReference type="ARBA" id="ARBA00023015"/>
    </source>
</evidence>
<dbReference type="FunFam" id="3.30.160.60:FF:001397">
    <property type="entry name" value="Datilografo, isoform A"/>
    <property type="match status" value="1"/>
</dbReference>
<feature type="compositionally biased region" description="Basic and acidic residues" evidence="12">
    <location>
        <begin position="49"/>
        <end position="71"/>
    </location>
</feature>
<dbReference type="SUPFAM" id="SSF57667">
    <property type="entry name" value="beta-beta-alpha zinc fingers"/>
    <property type="match status" value="5"/>
</dbReference>
<evidence type="ECO:0000256" key="8">
    <source>
        <dbReference type="ARBA" id="ARBA00023125"/>
    </source>
</evidence>
<dbReference type="GO" id="GO:0000981">
    <property type="term" value="F:DNA-binding transcription factor activity, RNA polymerase II-specific"/>
    <property type="evidence" value="ECO:0007669"/>
    <property type="project" value="TreeGrafter"/>
</dbReference>
<evidence type="ECO:0000256" key="1">
    <source>
        <dbReference type="ARBA" id="ARBA00003767"/>
    </source>
</evidence>
<evidence type="ECO:0000259" key="13">
    <source>
        <dbReference type="PROSITE" id="PS50157"/>
    </source>
</evidence>
<dbReference type="FunFam" id="3.30.160.60:FF:000100">
    <property type="entry name" value="Zinc finger 45-like"/>
    <property type="match status" value="1"/>
</dbReference>
<dbReference type="InterPro" id="IPR013087">
    <property type="entry name" value="Znf_C2H2_type"/>
</dbReference>
<dbReference type="GO" id="GO:0005634">
    <property type="term" value="C:nucleus"/>
    <property type="evidence" value="ECO:0007669"/>
    <property type="project" value="UniProtKB-SubCell"/>
</dbReference>
<dbReference type="GO" id="GO:0008270">
    <property type="term" value="F:zinc ion binding"/>
    <property type="evidence" value="ECO:0007669"/>
    <property type="project" value="UniProtKB-KW"/>
</dbReference>
<evidence type="ECO:0000313" key="14">
    <source>
        <dbReference type="EMBL" id="RUS86189.1"/>
    </source>
</evidence>
<feature type="region of interest" description="Disordered" evidence="12">
    <location>
        <begin position="1"/>
        <end position="77"/>
    </location>
</feature>
<keyword evidence="5 11" id="KW-0863">Zinc-finger</keyword>
<protein>
    <recommendedName>
        <fullName evidence="13">C2H2-type domain-containing protein</fullName>
    </recommendedName>
</protein>
<feature type="compositionally biased region" description="Basic and acidic residues" evidence="12">
    <location>
        <begin position="256"/>
        <end position="270"/>
    </location>
</feature>
<evidence type="ECO:0000256" key="12">
    <source>
        <dbReference type="SAM" id="MobiDB-lite"/>
    </source>
</evidence>
<dbReference type="Pfam" id="PF00096">
    <property type="entry name" value="zf-C2H2"/>
    <property type="match status" value="8"/>
</dbReference>
<feature type="domain" description="C2H2-type" evidence="13">
    <location>
        <begin position="568"/>
        <end position="595"/>
    </location>
</feature>
<dbReference type="AlphaFoldDB" id="A0A433TX76"/>
<feature type="domain" description="C2H2-type" evidence="13">
    <location>
        <begin position="596"/>
        <end position="624"/>
    </location>
</feature>
<dbReference type="Pfam" id="PF12874">
    <property type="entry name" value="zf-met"/>
    <property type="match status" value="1"/>
</dbReference>
<dbReference type="PANTHER" id="PTHR24388:SF53">
    <property type="entry name" value="CHORION TRANSCRIPTION FACTOR CF2-RELATED"/>
    <property type="match status" value="1"/>
</dbReference>
<keyword evidence="3" id="KW-0479">Metal-binding</keyword>
<evidence type="ECO:0000256" key="2">
    <source>
        <dbReference type="ARBA" id="ARBA00004123"/>
    </source>
</evidence>
<organism evidence="14 15">
    <name type="scientific">Elysia chlorotica</name>
    <name type="common">Eastern emerald elysia</name>
    <name type="synonym">Sea slug</name>
    <dbReference type="NCBI Taxonomy" id="188477"/>
    <lineage>
        <taxon>Eukaryota</taxon>
        <taxon>Metazoa</taxon>
        <taxon>Spiralia</taxon>
        <taxon>Lophotrochozoa</taxon>
        <taxon>Mollusca</taxon>
        <taxon>Gastropoda</taxon>
        <taxon>Heterobranchia</taxon>
        <taxon>Euthyneura</taxon>
        <taxon>Panpulmonata</taxon>
        <taxon>Sacoglossa</taxon>
        <taxon>Placobranchoidea</taxon>
        <taxon>Plakobranchidae</taxon>
        <taxon>Elysia</taxon>
    </lineage>
</organism>
<proteinExistence type="predicted"/>
<feature type="domain" description="C2H2-type" evidence="13">
    <location>
        <begin position="344"/>
        <end position="371"/>
    </location>
</feature>
<dbReference type="GO" id="GO:0000978">
    <property type="term" value="F:RNA polymerase II cis-regulatory region sequence-specific DNA binding"/>
    <property type="evidence" value="ECO:0007669"/>
    <property type="project" value="TreeGrafter"/>
</dbReference>
<dbReference type="PANTHER" id="PTHR24388">
    <property type="entry name" value="ZINC FINGER PROTEIN"/>
    <property type="match status" value="1"/>
</dbReference>
<feature type="domain" description="C2H2-type" evidence="13">
    <location>
        <begin position="372"/>
        <end position="399"/>
    </location>
</feature>
<dbReference type="Pfam" id="PF13894">
    <property type="entry name" value="zf-C2H2_4"/>
    <property type="match status" value="1"/>
</dbReference>
<dbReference type="FunFam" id="3.30.160.60:FF:000624">
    <property type="entry name" value="zinc finger protein 697"/>
    <property type="match status" value="1"/>
</dbReference>
<feature type="domain" description="C2H2-type" evidence="13">
    <location>
        <begin position="456"/>
        <end position="483"/>
    </location>
</feature>
<dbReference type="InterPro" id="IPR050527">
    <property type="entry name" value="Snail/Krueppel_Znf"/>
</dbReference>
<accession>A0A433TX76</accession>
<dbReference type="FunFam" id="3.30.160.60:FF:000557">
    <property type="entry name" value="zinc finger and SCAN domain-containing protein 29"/>
    <property type="match status" value="1"/>
</dbReference>
<dbReference type="PROSITE" id="PS50157">
    <property type="entry name" value="ZINC_FINGER_C2H2_2"/>
    <property type="match status" value="10"/>
</dbReference>
<evidence type="ECO:0000256" key="3">
    <source>
        <dbReference type="ARBA" id="ARBA00022723"/>
    </source>
</evidence>
<keyword evidence="8" id="KW-0238">DNA-binding</keyword>
<dbReference type="FunFam" id="3.30.160.60:FF:000097">
    <property type="entry name" value="Zinc finger protein"/>
    <property type="match status" value="1"/>
</dbReference>
<evidence type="ECO:0000256" key="11">
    <source>
        <dbReference type="PROSITE-ProRule" id="PRU00042"/>
    </source>
</evidence>
<feature type="compositionally biased region" description="Polar residues" evidence="12">
    <location>
        <begin position="20"/>
        <end position="29"/>
    </location>
</feature>